<evidence type="ECO:0000313" key="2">
    <source>
        <dbReference type="EMBL" id="MBC2396993.1"/>
    </source>
</evidence>
<dbReference type="RefSeq" id="WP_035147739.1">
    <property type="nucleotide sequence ID" value="NZ_JAAZWO010000004.1"/>
</dbReference>
<dbReference type="Pfam" id="PF13367">
    <property type="entry name" value="PrsW-protease"/>
    <property type="match status" value="1"/>
</dbReference>
<dbReference type="GO" id="GO:0008237">
    <property type="term" value="F:metallopeptidase activity"/>
    <property type="evidence" value="ECO:0007669"/>
    <property type="project" value="UniProtKB-KW"/>
</dbReference>
<keyword evidence="2" id="KW-0645">Protease</keyword>
<keyword evidence="2" id="KW-0482">Metalloprotease</keyword>
<sequence length="278" mass="31342">MEENSLIKRSSYKQIRRYKWYKLFIIGLITYILGLVVLIWTGNSILFPSVVMLGNFLIPVTYVAFFYERRRFSNVNMTDTVASFFYGGFLGTFAAAILEPIFITSLNFRTAIIVGIIEEFTKILGVLFIYRRKRHSLEIDGIILGAAAGMGFAALESIGYAFTFFLKSRGSLSLTVYITMLRGILAPLGHGTWTAILAGVFARENIKGHFIINKKVIRAYITVVLLHGLWDAIPSLMAIIMPTGIAVFIGEFIVGFTGIFILMRLWFEAKKQARESIE</sequence>
<proteinExistence type="predicted"/>
<dbReference type="Proteomes" id="UP000563151">
    <property type="component" value="Unassembled WGS sequence"/>
</dbReference>
<dbReference type="EMBL" id="JAAZWO010000004">
    <property type="protein sequence ID" value="MBC2396993.1"/>
    <property type="molecule type" value="Genomic_DNA"/>
</dbReference>
<evidence type="ECO:0000313" key="3">
    <source>
        <dbReference type="Proteomes" id="UP000563151"/>
    </source>
</evidence>
<feature type="transmembrane region" description="Helical" evidence="1">
    <location>
        <begin position="20"/>
        <end position="40"/>
    </location>
</feature>
<dbReference type="InterPro" id="IPR026898">
    <property type="entry name" value="PrsW"/>
</dbReference>
<feature type="transmembrane region" description="Helical" evidence="1">
    <location>
        <begin position="110"/>
        <end position="130"/>
    </location>
</feature>
<feature type="transmembrane region" description="Helical" evidence="1">
    <location>
        <begin position="79"/>
        <end position="98"/>
    </location>
</feature>
<protein>
    <submittedName>
        <fullName evidence="2">PrsW family intramembrane metalloprotease</fullName>
    </submittedName>
</protein>
<dbReference type="InterPro" id="IPR036259">
    <property type="entry name" value="MFS_trans_sf"/>
</dbReference>
<feature type="transmembrane region" description="Helical" evidence="1">
    <location>
        <begin position="142"/>
        <end position="162"/>
    </location>
</feature>
<feature type="transmembrane region" description="Helical" evidence="1">
    <location>
        <begin position="174"/>
        <end position="198"/>
    </location>
</feature>
<organism evidence="2 3">
    <name type="scientific">Clostridium tetanomorphum</name>
    <dbReference type="NCBI Taxonomy" id="1553"/>
    <lineage>
        <taxon>Bacteria</taxon>
        <taxon>Bacillati</taxon>
        <taxon>Bacillota</taxon>
        <taxon>Clostridia</taxon>
        <taxon>Eubacteriales</taxon>
        <taxon>Clostridiaceae</taxon>
        <taxon>Clostridium</taxon>
    </lineage>
</organism>
<evidence type="ECO:0000256" key="1">
    <source>
        <dbReference type="SAM" id="Phobius"/>
    </source>
</evidence>
<feature type="transmembrane region" description="Helical" evidence="1">
    <location>
        <begin position="46"/>
        <end position="67"/>
    </location>
</feature>
<keyword evidence="3" id="KW-1185">Reference proteome</keyword>
<dbReference type="PANTHER" id="PTHR36844:SF1">
    <property type="entry name" value="PROTEASE PRSW"/>
    <property type="match status" value="1"/>
</dbReference>
<keyword evidence="1" id="KW-0472">Membrane</keyword>
<keyword evidence="2" id="KW-0378">Hydrolase</keyword>
<feature type="transmembrane region" description="Helical" evidence="1">
    <location>
        <begin position="219"/>
        <end position="239"/>
    </location>
</feature>
<accession>A0A923EAW4</accession>
<reference evidence="2 3" key="1">
    <citation type="submission" date="2020-04" db="EMBL/GenBank/DDBJ databases">
        <title>Genomic insights into acetone-butanol-ethanol (ABE) fermentation by sequencing solventogenic clostridia strains.</title>
        <authorList>
            <person name="Brown S."/>
        </authorList>
    </citation>
    <scope>NUCLEOTIDE SEQUENCE [LARGE SCALE GENOMIC DNA]</scope>
    <source>
        <strain evidence="2 3">DJ011</strain>
    </source>
</reference>
<name>A0A923EAW4_CLOTT</name>
<keyword evidence="1" id="KW-0812">Transmembrane</keyword>
<dbReference type="AlphaFoldDB" id="A0A923EAW4"/>
<dbReference type="SUPFAM" id="SSF103473">
    <property type="entry name" value="MFS general substrate transporter"/>
    <property type="match status" value="1"/>
</dbReference>
<gene>
    <name evidence="2" type="ORF">HGG79_04250</name>
</gene>
<comment type="caution">
    <text evidence="2">The sequence shown here is derived from an EMBL/GenBank/DDBJ whole genome shotgun (WGS) entry which is preliminary data.</text>
</comment>
<dbReference type="PANTHER" id="PTHR36844">
    <property type="entry name" value="PROTEASE PRSW"/>
    <property type="match status" value="1"/>
</dbReference>
<keyword evidence="1" id="KW-1133">Transmembrane helix</keyword>
<feature type="transmembrane region" description="Helical" evidence="1">
    <location>
        <begin position="245"/>
        <end position="267"/>
    </location>
</feature>